<evidence type="ECO:0000256" key="5">
    <source>
        <dbReference type="ARBA" id="ARBA00023136"/>
    </source>
</evidence>
<feature type="signal peptide" evidence="8">
    <location>
        <begin position="1"/>
        <end position="19"/>
    </location>
</feature>
<keyword evidence="5 7" id="KW-0472">Membrane</keyword>
<evidence type="ECO:0000256" key="6">
    <source>
        <dbReference type="SAM" id="MobiDB-lite"/>
    </source>
</evidence>
<dbReference type="SUPFAM" id="SSF81321">
    <property type="entry name" value="Family A G protein-coupled receptor-like"/>
    <property type="match status" value="1"/>
</dbReference>
<feature type="transmembrane region" description="Helical" evidence="7">
    <location>
        <begin position="387"/>
        <end position="410"/>
    </location>
</feature>
<keyword evidence="11" id="KW-1185">Reference proteome</keyword>
<dbReference type="SMART" id="SM01021">
    <property type="entry name" value="Bac_rhodopsin"/>
    <property type="match status" value="1"/>
</dbReference>
<dbReference type="InterPro" id="IPR001425">
    <property type="entry name" value="Arc/bac/fun_rhodopsins"/>
</dbReference>
<dbReference type="EMBL" id="JH993017">
    <property type="protein sequence ID" value="EKX42326.1"/>
    <property type="molecule type" value="Genomic_DNA"/>
</dbReference>
<dbReference type="Gene3D" id="1.20.1070.10">
    <property type="entry name" value="Rhodopsin 7-helix transmembrane proteins"/>
    <property type="match status" value="1"/>
</dbReference>
<gene>
    <name evidence="9" type="ORF">GUITHDRAFT_164142</name>
</gene>
<keyword evidence="3 7" id="KW-0812">Transmembrane</keyword>
<keyword evidence="4 7" id="KW-1133">Transmembrane helix</keyword>
<name>L1J1F0_GUITC</name>
<dbReference type="EnsemblProtists" id="EKX42326">
    <property type="protein sequence ID" value="EKX42326"/>
    <property type="gene ID" value="GUITHDRAFT_164142"/>
</dbReference>
<dbReference type="PaxDb" id="55529-EKX42326"/>
<sequence>MRVNRLCASVALLLGCTAAFPMRTLKQLPMVPSLTQLPETIVTQASGNTTNIQIRNPICFGKESVLVGMFCIGATTEEEDKDPDHKLPRLTVKITRKDSSPPMTVFFFDDEHNSWDAFWKKNMMGRSCEEISKAAKATITENSMHAPQIDAFKNIQGKFSHNWYVVAVDCRDRKCPKVESINVSFFHPNTDGGTGTCSGEQDPMSAMEEAFLESWKAMELRNIMHVVGVSPFGVFLLYLNFAVMLICSFLFLIWGLRAESARRFLYFNTFFVTSVTTMSYLAMATGNGIQPLWRIKGPQGAVSWHYSQPFSAHLGEPQNPHEWKTLQTYPLFFGRHIAQLVTTPLILLDLFLITGAGFSTRVFMFFCNTMMTLCWMVGAFVSTPSRWGFWVFGNAFCIGVCLPMIGILPTAAARQGRSTRKLYGVLMCITLYFPQVGWPQLSILIYPWAWVLIDGAHGRVRNYMSSRTTLFLLHPPASVASLVLVVPITPARSPFSLSLMAVPVRVWRHPAAERASTGIMGRRPSGEWVLGGEEEREEEEECECECEYEAEAEAAEEVETVGLRGNKGSEQELEQRD</sequence>
<comment type="subcellular location">
    <subcellularLocation>
        <location evidence="1">Membrane</location>
        <topology evidence="1">Multi-pass membrane protein</topology>
    </subcellularLocation>
</comment>
<protein>
    <recommendedName>
        <fullName evidence="12">Integral membrane protein</fullName>
    </recommendedName>
</protein>
<proteinExistence type="inferred from homology"/>
<dbReference type="GeneID" id="17298952"/>
<feature type="compositionally biased region" description="Basic and acidic residues" evidence="6">
    <location>
        <begin position="567"/>
        <end position="577"/>
    </location>
</feature>
<accession>L1J1F0</accession>
<dbReference type="GO" id="GO:0005886">
    <property type="term" value="C:plasma membrane"/>
    <property type="evidence" value="ECO:0007669"/>
    <property type="project" value="TreeGrafter"/>
</dbReference>
<dbReference type="PANTHER" id="PTHR28286">
    <property type="match status" value="1"/>
</dbReference>
<feature type="transmembrane region" description="Helical" evidence="7">
    <location>
        <begin position="265"/>
        <end position="283"/>
    </location>
</feature>
<reference evidence="11" key="2">
    <citation type="submission" date="2012-11" db="EMBL/GenBank/DDBJ databases">
        <authorList>
            <person name="Kuo A."/>
            <person name="Curtis B.A."/>
            <person name="Tanifuji G."/>
            <person name="Burki F."/>
            <person name="Gruber A."/>
            <person name="Irimia M."/>
            <person name="Maruyama S."/>
            <person name="Arias M.C."/>
            <person name="Ball S.G."/>
            <person name="Gile G.H."/>
            <person name="Hirakawa Y."/>
            <person name="Hopkins J.F."/>
            <person name="Rensing S.A."/>
            <person name="Schmutz J."/>
            <person name="Symeonidi A."/>
            <person name="Elias M."/>
            <person name="Eveleigh R.J."/>
            <person name="Herman E.K."/>
            <person name="Klute M.J."/>
            <person name="Nakayama T."/>
            <person name="Obornik M."/>
            <person name="Reyes-Prieto A."/>
            <person name="Armbrust E.V."/>
            <person name="Aves S.J."/>
            <person name="Beiko R.G."/>
            <person name="Coutinho P."/>
            <person name="Dacks J.B."/>
            <person name="Durnford D.G."/>
            <person name="Fast N.M."/>
            <person name="Green B.R."/>
            <person name="Grisdale C."/>
            <person name="Hempe F."/>
            <person name="Henrissat B."/>
            <person name="Hoppner M.P."/>
            <person name="Ishida K.-I."/>
            <person name="Kim E."/>
            <person name="Koreny L."/>
            <person name="Kroth P.G."/>
            <person name="Liu Y."/>
            <person name="Malik S.-B."/>
            <person name="Maier U.G."/>
            <person name="McRose D."/>
            <person name="Mock T."/>
            <person name="Neilson J.A."/>
            <person name="Onodera N.T."/>
            <person name="Poole A.M."/>
            <person name="Pritham E.J."/>
            <person name="Richards T.A."/>
            <person name="Rocap G."/>
            <person name="Roy S.W."/>
            <person name="Sarai C."/>
            <person name="Schaack S."/>
            <person name="Shirato S."/>
            <person name="Slamovits C.H."/>
            <person name="Spencer D.F."/>
            <person name="Suzuki S."/>
            <person name="Worden A.Z."/>
            <person name="Zauner S."/>
            <person name="Barry K."/>
            <person name="Bell C."/>
            <person name="Bharti A.K."/>
            <person name="Crow J.A."/>
            <person name="Grimwood J."/>
            <person name="Kramer R."/>
            <person name="Lindquist E."/>
            <person name="Lucas S."/>
            <person name="Salamov A."/>
            <person name="McFadden G.I."/>
            <person name="Lane C.E."/>
            <person name="Keeling P.J."/>
            <person name="Gray M.W."/>
            <person name="Grigoriev I.V."/>
            <person name="Archibald J.M."/>
        </authorList>
    </citation>
    <scope>NUCLEOTIDE SEQUENCE</scope>
    <source>
        <strain evidence="11">CCMP2712</strain>
    </source>
</reference>
<dbReference type="RefSeq" id="XP_005829306.1">
    <property type="nucleotide sequence ID" value="XM_005829249.1"/>
</dbReference>
<evidence type="ECO:0000256" key="2">
    <source>
        <dbReference type="ARBA" id="ARBA00008130"/>
    </source>
</evidence>
<evidence type="ECO:0000256" key="4">
    <source>
        <dbReference type="ARBA" id="ARBA00022989"/>
    </source>
</evidence>
<dbReference type="AlphaFoldDB" id="L1J1F0"/>
<dbReference type="PANTHER" id="PTHR28286:SF1">
    <property type="entry name" value="30 KDA HEAT SHOCK PROTEIN-RELATED"/>
    <property type="match status" value="1"/>
</dbReference>
<organism evidence="9">
    <name type="scientific">Guillardia theta (strain CCMP2712)</name>
    <name type="common">Cryptophyte</name>
    <dbReference type="NCBI Taxonomy" id="905079"/>
    <lineage>
        <taxon>Eukaryota</taxon>
        <taxon>Cryptophyceae</taxon>
        <taxon>Pyrenomonadales</taxon>
        <taxon>Geminigeraceae</taxon>
        <taxon>Guillardia</taxon>
    </lineage>
</organism>
<evidence type="ECO:0000313" key="9">
    <source>
        <dbReference type="EMBL" id="EKX42326.1"/>
    </source>
</evidence>
<evidence type="ECO:0000313" key="10">
    <source>
        <dbReference type="EnsemblProtists" id="EKX42326"/>
    </source>
</evidence>
<dbReference type="PROSITE" id="PS51257">
    <property type="entry name" value="PROKAR_LIPOPROTEIN"/>
    <property type="match status" value="1"/>
</dbReference>
<reference evidence="9 11" key="1">
    <citation type="journal article" date="2012" name="Nature">
        <title>Algal genomes reveal evolutionary mosaicism and the fate of nucleomorphs.</title>
        <authorList>
            <consortium name="DOE Joint Genome Institute"/>
            <person name="Curtis B.A."/>
            <person name="Tanifuji G."/>
            <person name="Burki F."/>
            <person name="Gruber A."/>
            <person name="Irimia M."/>
            <person name="Maruyama S."/>
            <person name="Arias M.C."/>
            <person name="Ball S.G."/>
            <person name="Gile G.H."/>
            <person name="Hirakawa Y."/>
            <person name="Hopkins J.F."/>
            <person name="Kuo A."/>
            <person name="Rensing S.A."/>
            <person name="Schmutz J."/>
            <person name="Symeonidi A."/>
            <person name="Elias M."/>
            <person name="Eveleigh R.J."/>
            <person name="Herman E.K."/>
            <person name="Klute M.J."/>
            <person name="Nakayama T."/>
            <person name="Obornik M."/>
            <person name="Reyes-Prieto A."/>
            <person name="Armbrust E.V."/>
            <person name="Aves S.J."/>
            <person name="Beiko R.G."/>
            <person name="Coutinho P."/>
            <person name="Dacks J.B."/>
            <person name="Durnford D.G."/>
            <person name="Fast N.M."/>
            <person name="Green B.R."/>
            <person name="Grisdale C.J."/>
            <person name="Hempel F."/>
            <person name="Henrissat B."/>
            <person name="Hoppner M.P."/>
            <person name="Ishida K."/>
            <person name="Kim E."/>
            <person name="Koreny L."/>
            <person name="Kroth P.G."/>
            <person name="Liu Y."/>
            <person name="Malik S.B."/>
            <person name="Maier U.G."/>
            <person name="McRose D."/>
            <person name="Mock T."/>
            <person name="Neilson J.A."/>
            <person name="Onodera N.T."/>
            <person name="Poole A.M."/>
            <person name="Pritham E.J."/>
            <person name="Richards T.A."/>
            <person name="Rocap G."/>
            <person name="Roy S.W."/>
            <person name="Sarai C."/>
            <person name="Schaack S."/>
            <person name="Shirato S."/>
            <person name="Slamovits C.H."/>
            <person name="Spencer D.F."/>
            <person name="Suzuki S."/>
            <person name="Worden A.Z."/>
            <person name="Zauner S."/>
            <person name="Barry K."/>
            <person name="Bell C."/>
            <person name="Bharti A.K."/>
            <person name="Crow J.A."/>
            <person name="Grimwood J."/>
            <person name="Kramer R."/>
            <person name="Lindquist E."/>
            <person name="Lucas S."/>
            <person name="Salamov A."/>
            <person name="McFadden G.I."/>
            <person name="Lane C.E."/>
            <person name="Keeling P.J."/>
            <person name="Gray M.W."/>
            <person name="Grigoriev I.V."/>
            <person name="Archibald J.M."/>
        </authorList>
    </citation>
    <scope>NUCLEOTIDE SEQUENCE</scope>
    <source>
        <strain evidence="9 11">CCMP2712</strain>
    </source>
</reference>
<dbReference type="KEGG" id="gtt:GUITHDRAFT_164142"/>
<feature type="chain" id="PRO_5008770727" description="Integral membrane protein" evidence="8">
    <location>
        <begin position="20"/>
        <end position="577"/>
    </location>
</feature>
<dbReference type="HOGENOM" id="CLU_472884_0_0_1"/>
<dbReference type="GO" id="GO:0005783">
    <property type="term" value="C:endoplasmic reticulum"/>
    <property type="evidence" value="ECO:0007669"/>
    <property type="project" value="TreeGrafter"/>
</dbReference>
<feature type="transmembrane region" description="Helical" evidence="7">
    <location>
        <begin position="422"/>
        <end position="449"/>
    </location>
</feature>
<evidence type="ECO:0000256" key="3">
    <source>
        <dbReference type="ARBA" id="ARBA00022692"/>
    </source>
</evidence>
<reference evidence="10" key="3">
    <citation type="submission" date="2015-06" db="UniProtKB">
        <authorList>
            <consortium name="EnsemblProtists"/>
        </authorList>
    </citation>
    <scope>IDENTIFICATION</scope>
</reference>
<feature type="transmembrane region" description="Helical" evidence="7">
    <location>
        <begin position="362"/>
        <end position="381"/>
    </location>
</feature>
<keyword evidence="8" id="KW-0732">Signal</keyword>
<dbReference type="Pfam" id="PF01036">
    <property type="entry name" value="Bac_rhodopsin"/>
    <property type="match status" value="1"/>
</dbReference>
<feature type="transmembrane region" description="Helical" evidence="7">
    <location>
        <begin position="336"/>
        <end position="355"/>
    </location>
</feature>
<evidence type="ECO:0000313" key="11">
    <source>
        <dbReference type="Proteomes" id="UP000011087"/>
    </source>
</evidence>
<comment type="similarity">
    <text evidence="2">Belongs to the archaeal/bacterial/fungal opsin family.</text>
</comment>
<dbReference type="OrthoDB" id="536545at2759"/>
<feature type="transmembrane region" description="Helical" evidence="7">
    <location>
        <begin position="232"/>
        <end position="253"/>
    </location>
</feature>
<evidence type="ECO:0008006" key="12">
    <source>
        <dbReference type="Google" id="ProtNLM"/>
    </source>
</evidence>
<evidence type="ECO:0000256" key="7">
    <source>
        <dbReference type="SAM" id="Phobius"/>
    </source>
</evidence>
<dbReference type="Proteomes" id="UP000011087">
    <property type="component" value="Unassembled WGS sequence"/>
</dbReference>
<feature type="region of interest" description="Disordered" evidence="6">
    <location>
        <begin position="555"/>
        <end position="577"/>
    </location>
</feature>
<evidence type="ECO:0000256" key="8">
    <source>
        <dbReference type="SAM" id="SignalP"/>
    </source>
</evidence>
<evidence type="ECO:0000256" key="1">
    <source>
        <dbReference type="ARBA" id="ARBA00004141"/>
    </source>
</evidence>